<reference evidence="2" key="1">
    <citation type="submission" date="2020-08" db="EMBL/GenBank/DDBJ databases">
        <title>Multicomponent nature underlies the extraordinary mechanical properties of spider dragline silk.</title>
        <authorList>
            <person name="Kono N."/>
            <person name="Nakamura H."/>
            <person name="Mori M."/>
            <person name="Yoshida Y."/>
            <person name="Ohtoshi R."/>
            <person name="Malay A.D."/>
            <person name="Moran D.A.P."/>
            <person name="Tomita M."/>
            <person name="Numata K."/>
            <person name="Arakawa K."/>
        </authorList>
    </citation>
    <scope>NUCLEOTIDE SEQUENCE</scope>
</reference>
<organism evidence="2 3">
    <name type="scientific">Nephila pilipes</name>
    <name type="common">Giant wood spider</name>
    <name type="synonym">Nephila maculata</name>
    <dbReference type="NCBI Taxonomy" id="299642"/>
    <lineage>
        <taxon>Eukaryota</taxon>
        <taxon>Metazoa</taxon>
        <taxon>Ecdysozoa</taxon>
        <taxon>Arthropoda</taxon>
        <taxon>Chelicerata</taxon>
        <taxon>Arachnida</taxon>
        <taxon>Araneae</taxon>
        <taxon>Araneomorphae</taxon>
        <taxon>Entelegynae</taxon>
        <taxon>Araneoidea</taxon>
        <taxon>Nephilidae</taxon>
        <taxon>Nephila</taxon>
    </lineage>
</organism>
<dbReference type="Proteomes" id="UP000887013">
    <property type="component" value="Unassembled WGS sequence"/>
</dbReference>
<evidence type="ECO:0000313" key="3">
    <source>
        <dbReference type="Proteomes" id="UP000887013"/>
    </source>
</evidence>
<feature type="region of interest" description="Disordered" evidence="1">
    <location>
        <begin position="19"/>
        <end position="42"/>
    </location>
</feature>
<name>A0A8X6MUW0_NEPPI</name>
<accession>A0A8X6MUW0</accession>
<keyword evidence="3" id="KW-1185">Reference proteome</keyword>
<protein>
    <submittedName>
        <fullName evidence="2">Uncharacterized protein</fullName>
    </submittedName>
</protein>
<dbReference type="AlphaFoldDB" id="A0A8X6MUW0"/>
<evidence type="ECO:0000256" key="1">
    <source>
        <dbReference type="SAM" id="MobiDB-lite"/>
    </source>
</evidence>
<gene>
    <name evidence="2" type="ORF">NPIL_543651</name>
</gene>
<feature type="compositionally biased region" description="Polar residues" evidence="1">
    <location>
        <begin position="79"/>
        <end position="89"/>
    </location>
</feature>
<evidence type="ECO:0000313" key="2">
    <source>
        <dbReference type="EMBL" id="GFS79271.1"/>
    </source>
</evidence>
<feature type="region of interest" description="Disordered" evidence="1">
    <location>
        <begin position="74"/>
        <end position="102"/>
    </location>
</feature>
<sequence>MLEKNEEAILKSFKVFSETPESIPESSDVSSLKASAAQNQEESEVINIPDTNDLLGPAIESMNLSTSRASDAIAEIGTPEQTKTTSTRSGFVGYDTEKWPKI</sequence>
<comment type="caution">
    <text evidence="2">The sequence shown here is derived from an EMBL/GenBank/DDBJ whole genome shotgun (WGS) entry which is preliminary data.</text>
</comment>
<dbReference type="EMBL" id="BMAW01002564">
    <property type="protein sequence ID" value="GFS79271.1"/>
    <property type="molecule type" value="Genomic_DNA"/>
</dbReference>
<proteinExistence type="predicted"/>
<feature type="compositionally biased region" description="Polar residues" evidence="1">
    <location>
        <begin position="24"/>
        <end position="40"/>
    </location>
</feature>